<accession>A0A6I6F193</accession>
<dbReference type="GO" id="GO:0016788">
    <property type="term" value="F:hydrolase activity, acting on ester bonds"/>
    <property type="evidence" value="ECO:0007669"/>
    <property type="project" value="UniProtKB-ARBA"/>
</dbReference>
<name>A0A6I6F193_9GAMM</name>
<dbReference type="RefSeq" id="WP_156287453.1">
    <property type="nucleotide sequence ID" value="NZ_CP046509.1"/>
</dbReference>
<dbReference type="Gene3D" id="3.40.50.1110">
    <property type="entry name" value="SGNH hydrolase"/>
    <property type="match status" value="1"/>
</dbReference>
<feature type="domain" description="SGNH hydrolase-type esterase" evidence="1">
    <location>
        <begin position="111"/>
        <end position="293"/>
    </location>
</feature>
<reference evidence="2 3" key="1">
    <citation type="submission" date="2019-12" db="EMBL/GenBank/DDBJ databases">
        <title>Erwinia sp. nov., isolated from droppings of birds in the Qinghai-Tiebt plateau of China.</title>
        <authorList>
            <person name="Ge Y."/>
        </authorList>
    </citation>
    <scope>NUCLEOTIDE SEQUENCE [LARGE SCALE GENOMIC DNA]</scope>
    <source>
        <strain evidence="2 3">J780</strain>
    </source>
</reference>
<evidence type="ECO:0000313" key="3">
    <source>
        <dbReference type="Proteomes" id="UP000424752"/>
    </source>
</evidence>
<dbReference type="Pfam" id="PF13472">
    <property type="entry name" value="Lipase_GDSL_2"/>
    <property type="match status" value="1"/>
</dbReference>
<evidence type="ECO:0000259" key="1">
    <source>
        <dbReference type="Pfam" id="PF13472"/>
    </source>
</evidence>
<dbReference type="SUPFAM" id="SSF52266">
    <property type="entry name" value="SGNH hydrolase"/>
    <property type="match status" value="1"/>
</dbReference>
<dbReference type="AlphaFoldDB" id="A0A6I6F193"/>
<dbReference type="EMBL" id="CP046509">
    <property type="protein sequence ID" value="QGU87650.1"/>
    <property type="molecule type" value="Genomic_DNA"/>
</dbReference>
<organism evidence="2 3">
    <name type="scientific">Erwinia sorbitola</name>
    <dbReference type="NCBI Taxonomy" id="2681984"/>
    <lineage>
        <taxon>Bacteria</taxon>
        <taxon>Pseudomonadati</taxon>
        <taxon>Pseudomonadota</taxon>
        <taxon>Gammaproteobacteria</taxon>
        <taxon>Enterobacterales</taxon>
        <taxon>Erwiniaceae</taxon>
        <taxon>Erwinia</taxon>
    </lineage>
</organism>
<protein>
    <recommendedName>
        <fullName evidence="1">SGNH hydrolase-type esterase domain-containing protein</fullName>
    </recommendedName>
</protein>
<dbReference type="CDD" id="cd00229">
    <property type="entry name" value="SGNH_hydrolase"/>
    <property type="match status" value="1"/>
</dbReference>
<dbReference type="Proteomes" id="UP000424752">
    <property type="component" value="Chromosome"/>
</dbReference>
<dbReference type="InterPro" id="IPR036514">
    <property type="entry name" value="SGNH_hydro_sf"/>
</dbReference>
<dbReference type="KEGG" id="erwi:GN242_10640"/>
<sequence length="417" mass="44645">MLNYRFDIGADGVSIYNGNALVRKYNTWHPEDQIQTNNGSLRVGLRIAADGRGIQLILNGNPYPVAESSANARSVVILADKDARACMQLQFCHLRSRDAVPYAKGIKIMTLGDSITVGARASNEWPAILENCAEHVPGLGKLSVNNSYSVSGLRLNTVIQNINKYSFVGQDYVLVALGVNDCQASGYLGYGVFSSNISTLAEKIKKDGAIPIFGVPYRFVTKSITGGGGEPVNMQDIPLFQQVLRERCAANGYMLAETGDSFGNNAGVPNGFSSKGFMNSWTHDNLHANTRGQLAIASAFASALSRSLCNSSPGCLTKMLVLTNSFTQANEAIAGTLQVTRRDNTVHIVGAISDGKRDSVITTLPQWARPSHSFYTLASSSAAAGGVARIEVRQSGDIVTASEYVAGRTDINISFNM</sequence>
<proteinExistence type="predicted"/>
<dbReference type="InterPro" id="IPR013830">
    <property type="entry name" value="SGNH_hydro"/>
</dbReference>
<evidence type="ECO:0000313" key="2">
    <source>
        <dbReference type="EMBL" id="QGU87650.1"/>
    </source>
</evidence>
<gene>
    <name evidence="2" type="ORF">GN242_10640</name>
</gene>